<dbReference type="GO" id="GO:0005811">
    <property type="term" value="C:lipid droplet"/>
    <property type="evidence" value="ECO:0007669"/>
    <property type="project" value="TreeGrafter"/>
</dbReference>
<dbReference type="InterPro" id="IPR051276">
    <property type="entry name" value="Saccharopine_DH-like_oxidrdct"/>
</dbReference>
<dbReference type="PANTHER" id="PTHR12286:SF5">
    <property type="entry name" value="SACCHAROPINE DEHYDROGENASE-LIKE OXIDOREDUCTASE"/>
    <property type="match status" value="1"/>
</dbReference>
<evidence type="ECO:0000256" key="2">
    <source>
        <dbReference type="SAM" id="Phobius"/>
    </source>
</evidence>
<organism evidence="4 5">
    <name type="scientific">Hapsidospora chrysogenum (strain ATCC 11550 / CBS 779.69 / DSM 880 / IAM 14645 / JCM 23072 / IMI 49137)</name>
    <name type="common">Acremonium chrysogenum</name>
    <dbReference type="NCBI Taxonomy" id="857340"/>
    <lineage>
        <taxon>Eukaryota</taxon>
        <taxon>Fungi</taxon>
        <taxon>Dikarya</taxon>
        <taxon>Ascomycota</taxon>
        <taxon>Pezizomycotina</taxon>
        <taxon>Sordariomycetes</taxon>
        <taxon>Hypocreomycetidae</taxon>
        <taxon>Hypocreales</taxon>
        <taxon>Bionectriaceae</taxon>
        <taxon>Hapsidospora</taxon>
    </lineage>
</organism>
<sequence length="423" mass="46937">MPFKRHGRQYDLVVFGATGYTGQLTAEHITTHFPTDVKWAVAGRTESKLQNVVDECRKLNSDRIQPAIELADVNSEESLRTLIDKTYVLITTVGPYCIYGEKVFKICAESGTHYFDCTGEFPWVGRMIEKYEKTAQASGALMFPQIGIESAPPDLCTWALAQHVRKNLGALTRDVTVTIHELKSAPSGGTLATLLSIFKYFSLGQIQAAAKPYAASPVRHEEKPDRPSSSFLQKVFGSRTVPDLGIVTTSIAHGTDASLVERTWGLLSVTPSRKDEFYGPRFTWMEYFKARSWLHGVAIHWGLLLGGFLIACVPPVRSFIKMFIYQPGQGPEKDAMQKESVEYRGVARPDRETKNNERAFVTATYKGSMYYLTGLFLAQGALTVLEDNTGLEGGIYTPACLGQPFIDRAYKAGFKVDVKTLEG</sequence>
<dbReference type="InterPro" id="IPR005097">
    <property type="entry name" value="Sacchrp_dh_NADP-bd"/>
</dbReference>
<evidence type="ECO:0000259" key="3">
    <source>
        <dbReference type="Pfam" id="PF03435"/>
    </source>
</evidence>
<keyword evidence="2" id="KW-1133">Transmembrane helix</keyword>
<comment type="caution">
    <text evidence="4">The sequence shown here is derived from an EMBL/GenBank/DDBJ whole genome shotgun (WGS) entry which is preliminary data.</text>
</comment>
<accession>A0A086THP4</accession>
<keyword evidence="2" id="KW-0812">Transmembrane</keyword>
<dbReference type="GO" id="GO:0009247">
    <property type="term" value="P:glycolipid biosynthetic process"/>
    <property type="evidence" value="ECO:0007669"/>
    <property type="project" value="TreeGrafter"/>
</dbReference>
<gene>
    <name evidence="4" type="ORF">ACRE_002810</name>
</gene>
<protein>
    <submittedName>
        <fullName evidence="4">Putative trans-acting enoyl reductase-like protein</fullName>
    </submittedName>
</protein>
<keyword evidence="5" id="KW-1185">Reference proteome</keyword>
<evidence type="ECO:0000313" key="5">
    <source>
        <dbReference type="Proteomes" id="UP000029964"/>
    </source>
</evidence>
<dbReference type="HOGENOM" id="CLU_031002_0_1_1"/>
<dbReference type="OrthoDB" id="10268090at2759"/>
<evidence type="ECO:0000313" key="4">
    <source>
        <dbReference type="EMBL" id="KFH48876.1"/>
    </source>
</evidence>
<dbReference type="SUPFAM" id="SSF51735">
    <property type="entry name" value="NAD(P)-binding Rossmann-fold domains"/>
    <property type="match status" value="1"/>
</dbReference>
<evidence type="ECO:0000256" key="1">
    <source>
        <dbReference type="ARBA" id="ARBA00038048"/>
    </source>
</evidence>
<proteinExistence type="inferred from homology"/>
<dbReference type="EMBL" id="JPKY01000001">
    <property type="protein sequence ID" value="KFH48876.1"/>
    <property type="molecule type" value="Genomic_DNA"/>
</dbReference>
<feature type="transmembrane region" description="Helical" evidence="2">
    <location>
        <begin position="293"/>
        <end position="313"/>
    </location>
</feature>
<dbReference type="PANTHER" id="PTHR12286">
    <property type="entry name" value="SACCHAROPINE DEHYDROGENASE-LIKE OXIDOREDUCTASE"/>
    <property type="match status" value="1"/>
</dbReference>
<comment type="similarity">
    <text evidence="1">Belongs to the saccharopine dehydrogenase family.</text>
</comment>
<reference evidence="5" key="1">
    <citation type="journal article" date="2014" name="Genome Announc.">
        <title>Genome sequence and annotation of Acremonium chrysogenum, producer of the beta-lactam antibiotic cephalosporin C.</title>
        <authorList>
            <person name="Terfehr D."/>
            <person name="Dahlmann T.A."/>
            <person name="Specht T."/>
            <person name="Zadra I."/>
            <person name="Kuernsteiner H."/>
            <person name="Kueck U."/>
        </authorList>
    </citation>
    <scope>NUCLEOTIDE SEQUENCE [LARGE SCALE GENOMIC DNA]</scope>
    <source>
        <strain evidence="5">ATCC 11550 / CBS 779.69 / DSM 880 / IAM 14645 / JCM 23072 / IMI 49137</strain>
    </source>
</reference>
<dbReference type="InterPro" id="IPR036291">
    <property type="entry name" value="NAD(P)-bd_dom_sf"/>
</dbReference>
<dbReference type="AlphaFoldDB" id="A0A086THP4"/>
<feature type="domain" description="Saccharopine dehydrogenase NADP binding" evidence="3">
    <location>
        <begin position="13"/>
        <end position="140"/>
    </location>
</feature>
<dbReference type="GO" id="GO:0005886">
    <property type="term" value="C:plasma membrane"/>
    <property type="evidence" value="ECO:0007669"/>
    <property type="project" value="TreeGrafter"/>
</dbReference>
<dbReference type="Pfam" id="PF03435">
    <property type="entry name" value="Sacchrp_dh_NADP"/>
    <property type="match status" value="1"/>
</dbReference>
<dbReference type="Proteomes" id="UP000029964">
    <property type="component" value="Unassembled WGS sequence"/>
</dbReference>
<dbReference type="Gene3D" id="3.40.50.720">
    <property type="entry name" value="NAD(P)-binding Rossmann-like Domain"/>
    <property type="match status" value="1"/>
</dbReference>
<name>A0A086THP4_HAPC1</name>
<dbReference type="GO" id="GO:0005739">
    <property type="term" value="C:mitochondrion"/>
    <property type="evidence" value="ECO:0007669"/>
    <property type="project" value="TreeGrafter"/>
</dbReference>
<keyword evidence="2" id="KW-0472">Membrane</keyword>